<name>A0A1Y3DMW5_PLAKN</name>
<evidence type="ECO:0000256" key="2">
    <source>
        <dbReference type="ARBA" id="ARBA00004477"/>
    </source>
</evidence>
<dbReference type="VEuPathDB" id="PlasmoDB:PKA1H_020010900"/>
<feature type="transmembrane region" description="Helical" evidence="9">
    <location>
        <begin position="20"/>
        <end position="44"/>
    </location>
</feature>
<dbReference type="VEuPathDB" id="PlasmoDB:PKNH_0205900"/>
<feature type="transmembrane region" description="Helical" evidence="9">
    <location>
        <begin position="293"/>
        <end position="313"/>
    </location>
</feature>
<dbReference type="PANTHER" id="PTHR12692:SF0">
    <property type="entry name" value="GH11935P"/>
    <property type="match status" value="1"/>
</dbReference>
<evidence type="ECO:0000256" key="6">
    <source>
        <dbReference type="ARBA" id="ARBA00022824"/>
    </source>
</evidence>
<dbReference type="GO" id="GO:0008250">
    <property type="term" value="C:oligosaccharyltransferase complex"/>
    <property type="evidence" value="ECO:0007669"/>
    <property type="project" value="TreeGrafter"/>
</dbReference>
<evidence type="ECO:0000256" key="4">
    <source>
        <dbReference type="ARBA" id="ARBA00022692"/>
    </source>
</evidence>
<evidence type="ECO:0000256" key="3">
    <source>
        <dbReference type="ARBA" id="ARBA00009561"/>
    </source>
</evidence>
<keyword evidence="4 9" id="KW-0812">Transmembrane</keyword>
<evidence type="ECO:0000256" key="9">
    <source>
        <dbReference type="SAM" id="Phobius"/>
    </source>
</evidence>
<feature type="transmembrane region" description="Helical" evidence="9">
    <location>
        <begin position="319"/>
        <end position="340"/>
    </location>
</feature>
<reference evidence="10 11" key="1">
    <citation type="submission" date="2017-05" db="EMBL/GenBank/DDBJ databases">
        <title>PacBio assembly of a Plasmodium knowlesi genome sequence with Hi-C correction and manual annotation of the SICAvar gene family.</title>
        <authorList>
            <person name="Lapp S.A."/>
            <person name="Geraldo J.A."/>
            <person name="Chien J.-T."/>
            <person name="Ay F."/>
            <person name="Pakala S.B."/>
            <person name="Batugedara G."/>
            <person name="Humphrey J.C."/>
            <person name="Debarry J.D."/>
            <person name="Le Roch K.G."/>
            <person name="Galinski M.R."/>
            <person name="Kissinger J.C."/>
        </authorList>
    </citation>
    <scope>NUCLEOTIDE SEQUENCE [LARGE SCALE GENOMIC DNA]</scope>
    <source>
        <strain evidence="11">Malayan Strain Pk1 (A+)</strain>
    </source>
</reference>
<protein>
    <submittedName>
        <fullName evidence="10">Uncharacterized protein</fullName>
    </submittedName>
</protein>
<sequence>MVKSHLEYGPLGPVPYSQILLSRLVLVRSCLSRFLLALLFWVLLVETRWCLHEETKVAKLKKLISKKIKLDMNDKYRSEGKYSNQYISFIYIHELTATDYVEYVLNKSDDYDCVLFVMDMDNSNGASVFDRKTLILLDLFNRVAGTFILGNFSLYSEGGMSMSKLRNPIGASGVDRRNTPSSTPIFFFYINVNKPNILPLKYVHGIKEVPEFFYVGKDTFLHLDYYSKVRPNYMLEDYLKMKGVSEKDKGEMNNKMLEKYFLDFIQKHNRGGGASGSPTPLEDNYPEKKIQKYFITIGLVVLFSLLYVILQLVQRYPSLMFVCSYALFLSSLSGIFHCLINKVELYNTAKNLDSILHKYIYRSTSAQYVYEGVAFSFFIFLITFALFLLCRYSTNRYMPRRARNMWLAMFVLLTYASLDVIHEMNLFKVYYSTYFFFPPIKFFRK</sequence>
<accession>A0A1Y3DMW5</accession>
<keyword evidence="6" id="KW-0256">Endoplasmic reticulum</keyword>
<dbReference type="AlphaFoldDB" id="A0A1Y3DMW5"/>
<dbReference type="OrthoDB" id="372730at2759"/>
<dbReference type="Pfam" id="PF04756">
    <property type="entry name" value="OST3_OST6"/>
    <property type="match status" value="1"/>
</dbReference>
<dbReference type="OMA" id="SAQYVYE"/>
<comment type="similarity">
    <text evidence="3">Belongs to the OST3/OST6 family.</text>
</comment>
<evidence type="ECO:0000313" key="10">
    <source>
        <dbReference type="EMBL" id="OTN66223.1"/>
    </source>
</evidence>
<evidence type="ECO:0000256" key="7">
    <source>
        <dbReference type="ARBA" id="ARBA00022989"/>
    </source>
</evidence>
<feature type="transmembrane region" description="Helical" evidence="9">
    <location>
        <begin position="368"/>
        <end position="389"/>
    </location>
</feature>
<organism evidence="10 11">
    <name type="scientific">Plasmodium knowlesi</name>
    <dbReference type="NCBI Taxonomy" id="5850"/>
    <lineage>
        <taxon>Eukaryota</taxon>
        <taxon>Sar</taxon>
        <taxon>Alveolata</taxon>
        <taxon>Apicomplexa</taxon>
        <taxon>Aconoidasida</taxon>
        <taxon>Haemosporida</taxon>
        <taxon>Plasmodiidae</taxon>
        <taxon>Plasmodium</taxon>
        <taxon>Plasmodium (Plasmodium)</taxon>
    </lineage>
</organism>
<feature type="transmembrane region" description="Helical" evidence="9">
    <location>
        <begin position="404"/>
        <end position="421"/>
    </location>
</feature>
<comment type="subcellular location">
    <subcellularLocation>
        <location evidence="2">Endoplasmic reticulum membrane</location>
        <topology evidence="2">Multi-pass membrane protein</topology>
    </subcellularLocation>
</comment>
<keyword evidence="8 9" id="KW-0472">Membrane</keyword>
<dbReference type="GO" id="GO:0018279">
    <property type="term" value="P:protein N-linked glycosylation via asparagine"/>
    <property type="evidence" value="ECO:0007669"/>
    <property type="project" value="TreeGrafter"/>
</dbReference>
<evidence type="ECO:0000256" key="5">
    <source>
        <dbReference type="ARBA" id="ARBA00022729"/>
    </source>
</evidence>
<dbReference type="Proteomes" id="UP000195012">
    <property type="component" value="Unassembled WGS sequence"/>
</dbReference>
<keyword evidence="7 9" id="KW-1133">Transmembrane helix</keyword>
<dbReference type="EMBL" id="NETL01000023">
    <property type="protein sequence ID" value="OTN66223.1"/>
    <property type="molecule type" value="Genomic_DNA"/>
</dbReference>
<dbReference type="VEuPathDB" id="PlasmoDB:PKNOH_S09515200"/>
<evidence type="ECO:0000256" key="1">
    <source>
        <dbReference type="ARBA" id="ARBA00002791"/>
    </source>
</evidence>
<keyword evidence="5" id="KW-0732">Signal</keyword>
<evidence type="ECO:0000256" key="8">
    <source>
        <dbReference type="ARBA" id="ARBA00023136"/>
    </source>
</evidence>
<dbReference type="InterPro" id="IPR021149">
    <property type="entry name" value="OligosaccharylTrfase_OST3/OST6"/>
</dbReference>
<comment type="function">
    <text evidence="1">Subunit of the oligosaccharyl transferase (OST) complex that catalyzes the initial transfer of a defined glycan (Glc(3)Man(9)GlcNAc(2) in eukaryotes) from the lipid carrier dolichol-pyrophosphate to an asparagine residue within an Asn-X-Ser/Thr consensus motif in nascent polypeptide chains, the first step in protein N-glycosylation. N-glycosylation occurs cotranslationally and the complex associates with the Sec61 complex at the channel-forming translocon complex that mediates protein translocation across the endoplasmic reticulum (ER). All subunits are required for a maximal enzyme activity.</text>
</comment>
<gene>
    <name evidence="10" type="ORF">PKNOH_S09515200</name>
</gene>
<dbReference type="eggNOG" id="ENOG502QXCW">
    <property type="taxonomic scope" value="Eukaryota"/>
</dbReference>
<comment type="caution">
    <text evidence="10">The sequence shown here is derived from an EMBL/GenBank/DDBJ whole genome shotgun (WGS) entry which is preliminary data.</text>
</comment>
<evidence type="ECO:0000313" key="11">
    <source>
        <dbReference type="Proteomes" id="UP000195012"/>
    </source>
</evidence>
<proteinExistence type="inferred from homology"/>
<dbReference type="PANTHER" id="PTHR12692">
    <property type="entry name" value="DOLICHYL-DIPHOSPHOOLIGOSACCHARIDE--PROTEIN GLYCOSYLTRANSFERASE-RELATED"/>
    <property type="match status" value="1"/>
</dbReference>